<dbReference type="Gramene" id="TuG1812G0500001392.01.T01">
    <property type="protein sequence ID" value="TuG1812G0500001392.01.T01.cds383121"/>
    <property type="gene ID" value="TuG1812G0500001392.01"/>
</dbReference>
<feature type="transmembrane region" description="Helical" evidence="1">
    <location>
        <begin position="6"/>
        <end position="27"/>
    </location>
</feature>
<reference evidence="3" key="1">
    <citation type="journal article" date="2013" name="Nature">
        <title>Draft genome of the wheat A-genome progenitor Triticum urartu.</title>
        <authorList>
            <person name="Ling H.Q."/>
            <person name="Zhao S."/>
            <person name="Liu D."/>
            <person name="Wang J."/>
            <person name="Sun H."/>
            <person name="Zhang C."/>
            <person name="Fan H."/>
            <person name="Li D."/>
            <person name="Dong L."/>
            <person name="Tao Y."/>
            <person name="Gao C."/>
            <person name="Wu H."/>
            <person name="Li Y."/>
            <person name="Cui Y."/>
            <person name="Guo X."/>
            <person name="Zheng S."/>
            <person name="Wang B."/>
            <person name="Yu K."/>
            <person name="Liang Q."/>
            <person name="Yang W."/>
            <person name="Lou X."/>
            <person name="Chen J."/>
            <person name="Feng M."/>
            <person name="Jian J."/>
            <person name="Zhang X."/>
            <person name="Luo G."/>
            <person name="Jiang Y."/>
            <person name="Liu J."/>
            <person name="Wang Z."/>
            <person name="Sha Y."/>
            <person name="Zhang B."/>
            <person name="Wu H."/>
            <person name="Tang D."/>
            <person name="Shen Q."/>
            <person name="Xue P."/>
            <person name="Zou S."/>
            <person name="Wang X."/>
            <person name="Liu X."/>
            <person name="Wang F."/>
            <person name="Yang Y."/>
            <person name="An X."/>
            <person name="Dong Z."/>
            <person name="Zhang K."/>
            <person name="Zhang X."/>
            <person name="Luo M.C."/>
            <person name="Dvorak J."/>
            <person name="Tong Y."/>
            <person name="Wang J."/>
            <person name="Yang H."/>
            <person name="Li Z."/>
            <person name="Wang D."/>
            <person name="Zhang A."/>
            <person name="Wang J."/>
        </authorList>
    </citation>
    <scope>NUCLEOTIDE SEQUENCE</scope>
    <source>
        <strain evidence="3">cv. G1812</strain>
    </source>
</reference>
<accession>A0A8R7UDI2</accession>
<protein>
    <submittedName>
        <fullName evidence="2">Uncharacterized protein</fullName>
    </submittedName>
</protein>
<reference evidence="2" key="2">
    <citation type="submission" date="2018-03" db="EMBL/GenBank/DDBJ databases">
        <title>The Triticum urartu genome reveals the dynamic nature of wheat genome evolution.</title>
        <authorList>
            <person name="Ling H."/>
            <person name="Ma B."/>
            <person name="Shi X."/>
            <person name="Liu H."/>
            <person name="Dong L."/>
            <person name="Sun H."/>
            <person name="Cao Y."/>
            <person name="Gao Q."/>
            <person name="Zheng S."/>
            <person name="Li Y."/>
            <person name="Yu Y."/>
            <person name="Du H."/>
            <person name="Qi M."/>
            <person name="Li Y."/>
            <person name="Yu H."/>
            <person name="Cui Y."/>
            <person name="Wang N."/>
            <person name="Chen C."/>
            <person name="Wu H."/>
            <person name="Zhao Y."/>
            <person name="Zhang J."/>
            <person name="Li Y."/>
            <person name="Zhou W."/>
            <person name="Zhang B."/>
            <person name="Hu W."/>
            <person name="Eijk M."/>
            <person name="Tang J."/>
            <person name="Witsenboer H."/>
            <person name="Zhao S."/>
            <person name="Li Z."/>
            <person name="Zhang A."/>
            <person name="Wang D."/>
            <person name="Liang C."/>
        </authorList>
    </citation>
    <scope>NUCLEOTIDE SEQUENCE [LARGE SCALE GENOMIC DNA]</scope>
    <source>
        <strain evidence="2">cv. G1812</strain>
    </source>
</reference>
<reference evidence="2" key="3">
    <citation type="submission" date="2022-06" db="UniProtKB">
        <authorList>
            <consortium name="EnsemblPlants"/>
        </authorList>
    </citation>
    <scope>IDENTIFICATION</scope>
</reference>
<organism evidence="2 3">
    <name type="scientific">Triticum urartu</name>
    <name type="common">Red wild einkorn</name>
    <name type="synonym">Crithodium urartu</name>
    <dbReference type="NCBI Taxonomy" id="4572"/>
    <lineage>
        <taxon>Eukaryota</taxon>
        <taxon>Viridiplantae</taxon>
        <taxon>Streptophyta</taxon>
        <taxon>Embryophyta</taxon>
        <taxon>Tracheophyta</taxon>
        <taxon>Spermatophyta</taxon>
        <taxon>Magnoliopsida</taxon>
        <taxon>Liliopsida</taxon>
        <taxon>Poales</taxon>
        <taxon>Poaceae</taxon>
        <taxon>BOP clade</taxon>
        <taxon>Pooideae</taxon>
        <taxon>Triticodae</taxon>
        <taxon>Triticeae</taxon>
        <taxon>Triticinae</taxon>
        <taxon>Triticum</taxon>
    </lineage>
</organism>
<name>A0A8R7UDI2_TRIUA</name>
<evidence type="ECO:0000313" key="3">
    <source>
        <dbReference type="Proteomes" id="UP000015106"/>
    </source>
</evidence>
<proteinExistence type="predicted"/>
<evidence type="ECO:0000256" key="1">
    <source>
        <dbReference type="SAM" id="Phobius"/>
    </source>
</evidence>
<dbReference type="EnsemblPlants" id="TuG1812G0500001392.01.T01">
    <property type="protein sequence ID" value="TuG1812G0500001392.01.T01.cds383121"/>
    <property type="gene ID" value="TuG1812G0500001392.01"/>
</dbReference>
<evidence type="ECO:0000313" key="2">
    <source>
        <dbReference type="EnsemblPlants" id="TuG1812G0500001392.01.T01.cds383121"/>
    </source>
</evidence>
<keyword evidence="1" id="KW-0472">Membrane</keyword>
<dbReference type="AlphaFoldDB" id="A0A8R7UDI2"/>
<keyword evidence="1" id="KW-1133">Transmembrane helix</keyword>
<keyword evidence="1" id="KW-0812">Transmembrane</keyword>
<sequence>MVEQNLWLICSLVMADMNFSVIISGLFSKMKAHGVECHLPCTYICTQFRPSVELFIL</sequence>
<dbReference type="EnsemblPlants" id="TuG1812G0500001392.01.T02">
    <property type="protein sequence ID" value="TuG1812G0500001392.01.T02.cds383121"/>
    <property type="gene ID" value="TuG1812G0500001392.01"/>
</dbReference>
<keyword evidence="3" id="KW-1185">Reference proteome</keyword>
<dbReference type="Gramene" id="TuG1812G0500001392.01.T02">
    <property type="protein sequence ID" value="TuG1812G0500001392.01.T02.cds383121"/>
    <property type="gene ID" value="TuG1812G0500001392.01"/>
</dbReference>
<dbReference type="Proteomes" id="UP000015106">
    <property type="component" value="Chromosome 5"/>
</dbReference>